<feature type="signal peptide" evidence="1">
    <location>
        <begin position="1"/>
        <end position="19"/>
    </location>
</feature>
<organism evidence="2 3">
    <name type="scientific">Dictyocaulus viviparus</name>
    <name type="common">Bovine lungworm</name>
    <dbReference type="NCBI Taxonomy" id="29172"/>
    <lineage>
        <taxon>Eukaryota</taxon>
        <taxon>Metazoa</taxon>
        <taxon>Ecdysozoa</taxon>
        <taxon>Nematoda</taxon>
        <taxon>Chromadorea</taxon>
        <taxon>Rhabditida</taxon>
        <taxon>Rhabditina</taxon>
        <taxon>Rhabditomorpha</taxon>
        <taxon>Strongyloidea</taxon>
        <taxon>Metastrongylidae</taxon>
        <taxon>Dictyocaulus</taxon>
    </lineage>
</organism>
<accession>A0A0D8Y349</accession>
<reference evidence="2 3" key="1">
    <citation type="submission" date="2013-11" db="EMBL/GenBank/DDBJ databases">
        <title>Draft genome of the bovine lungworm Dictyocaulus viviparus.</title>
        <authorList>
            <person name="Mitreva M."/>
        </authorList>
    </citation>
    <scope>NUCLEOTIDE SEQUENCE [LARGE SCALE GENOMIC DNA]</scope>
    <source>
        <strain evidence="2 3">HannoverDv2000</strain>
    </source>
</reference>
<dbReference type="OrthoDB" id="5781158at2759"/>
<feature type="chain" id="PRO_5002336315" evidence="1">
    <location>
        <begin position="20"/>
        <end position="134"/>
    </location>
</feature>
<evidence type="ECO:0000313" key="2">
    <source>
        <dbReference type="EMBL" id="KJH50444.1"/>
    </source>
</evidence>
<evidence type="ECO:0000256" key="1">
    <source>
        <dbReference type="SAM" id="SignalP"/>
    </source>
</evidence>
<proteinExistence type="predicted"/>
<gene>
    <name evidence="2" type="ORF">DICVIV_03374</name>
</gene>
<evidence type="ECO:0000313" key="3">
    <source>
        <dbReference type="Proteomes" id="UP000053766"/>
    </source>
</evidence>
<reference evidence="3" key="2">
    <citation type="journal article" date="2016" name="Sci. Rep.">
        <title>Dictyocaulus viviparus genome, variome and transcriptome elucidate lungworm biology and support future intervention.</title>
        <authorList>
            <person name="McNulty S.N."/>
            <person name="Strube C."/>
            <person name="Rosa B.A."/>
            <person name="Martin J.C."/>
            <person name="Tyagi R."/>
            <person name="Choi Y.J."/>
            <person name="Wang Q."/>
            <person name="Hallsworth Pepin K."/>
            <person name="Zhang X."/>
            <person name="Ozersky P."/>
            <person name="Wilson R.K."/>
            <person name="Sternberg P.W."/>
            <person name="Gasser R.B."/>
            <person name="Mitreva M."/>
        </authorList>
    </citation>
    <scope>NUCLEOTIDE SEQUENCE [LARGE SCALE GENOMIC DNA]</scope>
    <source>
        <strain evidence="3">HannoverDv2000</strain>
    </source>
</reference>
<keyword evidence="3" id="KW-1185">Reference proteome</keyword>
<keyword evidence="1" id="KW-0732">Signal</keyword>
<sequence>MLLVLILATVLILVANSQGSFIGCEVLGACHGDVSCIEQIVYRLDLGYCLKEMSEGTGNKLLSDKRGTGKWRMRNILLNSYLNRVWNSIQILNHPAKTLFIHCRLVAVQFSSFRIEISYVVFICCIPEFRENKS</sequence>
<name>A0A0D8Y349_DICVI</name>
<dbReference type="AlphaFoldDB" id="A0A0D8Y349"/>
<dbReference type="EMBL" id="KN716205">
    <property type="protein sequence ID" value="KJH50444.1"/>
    <property type="molecule type" value="Genomic_DNA"/>
</dbReference>
<dbReference type="Proteomes" id="UP000053766">
    <property type="component" value="Unassembled WGS sequence"/>
</dbReference>
<protein>
    <submittedName>
        <fullName evidence="2">Uncharacterized protein</fullName>
    </submittedName>
</protein>